<dbReference type="GO" id="GO:0015666">
    <property type="term" value="F:restriction endodeoxyribonuclease activity"/>
    <property type="evidence" value="ECO:0007669"/>
    <property type="project" value="TreeGrafter"/>
</dbReference>
<proteinExistence type="predicted"/>
<dbReference type="InterPro" id="IPR011335">
    <property type="entry name" value="Restrct_endonuc-II-like"/>
</dbReference>
<dbReference type="SUPFAM" id="SSF52980">
    <property type="entry name" value="Restriction endonuclease-like"/>
    <property type="match status" value="1"/>
</dbReference>
<dbReference type="PANTHER" id="PTHR30015">
    <property type="entry name" value="MRR RESTRICTION SYSTEM PROTEIN"/>
    <property type="match status" value="1"/>
</dbReference>
<evidence type="ECO:0000313" key="5">
    <source>
        <dbReference type="Proteomes" id="UP000002420"/>
    </source>
</evidence>
<organism evidence="4 5">
    <name type="scientific">Trichlorobacter lovleyi (strain ATCC BAA-1151 / DSM 17278 / SZ)</name>
    <name type="common">Geobacter lovleyi</name>
    <dbReference type="NCBI Taxonomy" id="398767"/>
    <lineage>
        <taxon>Bacteria</taxon>
        <taxon>Pseudomonadati</taxon>
        <taxon>Thermodesulfobacteriota</taxon>
        <taxon>Desulfuromonadia</taxon>
        <taxon>Geobacterales</taxon>
        <taxon>Geobacteraceae</taxon>
        <taxon>Trichlorobacter</taxon>
    </lineage>
</organism>
<dbReference type="PANTHER" id="PTHR30015:SF7">
    <property type="entry name" value="TYPE IV METHYL-DIRECTED RESTRICTION ENZYME ECOKMRR"/>
    <property type="match status" value="1"/>
</dbReference>
<keyword evidence="5" id="KW-1185">Reference proteome</keyword>
<feature type="transmembrane region" description="Helical" evidence="2">
    <location>
        <begin position="12"/>
        <end position="35"/>
    </location>
</feature>
<dbReference type="Proteomes" id="UP000002420">
    <property type="component" value="Chromosome"/>
</dbReference>
<dbReference type="HOGENOM" id="CLU_050636_0_0_7"/>
<keyword evidence="4" id="KW-0540">Nuclease</keyword>
<dbReference type="InterPro" id="IPR007560">
    <property type="entry name" value="Restrct_endonuc_IV_Mrr"/>
</dbReference>
<dbReference type="InterPro" id="IPR011856">
    <property type="entry name" value="tRNA_endonuc-like_dom_sf"/>
</dbReference>
<dbReference type="GO" id="GO:0009307">
    <property type="term" value="P:DNA restriction-modification system"/>
    <property type="evidence" value="ECO:0007669"/>
    <property type="project" value="InterPro"/>
</dbReference>
<dbReference type="STRING" id="398767.Glov_0116"/>
<keyword evidence="4" id="KW-0378">Hydrolase</keyword>
<feature type="compositionally biased region" description="Polar residues" evidence="1">
    <location>
        <begin position="248"/>
        <end position="262"/>
    </location>
</feature>
<evidence type="ECO:0000256" key="2">
    <source>
        <dbReference type="SAM" id="Phobius"/>
    </source>
</evidence>
<dbReference type="KEGG" id="glo:Glov_0116"/>
<reference evidence="4 5" key="1">
    <citation type="submission" date="2008-05" db="EMBL/GenBank/DDBJ databases">
        <title>Complete sequence of chromosome of Geobacter lovleyi SZ.</title>
        <authorList>
            <consortium name="US DOE Joint Genome Institute"/>
            <person name="Lucas S."/>
            <person name="Copeland A."/>
            <person name="Lapidus A."/>
            <person name="Glavina del Rio T."/>
            <person name="Dalin E."/>
            <person name="Tice H."/>
            <person name="Bruce D."/>
            <person name="Goodwin L."/>
            <person name="Pitluck S."/>
            <person name="Chertkov O."/>
            <person name="Meincke L."/>
            <person name="Brettin T."/>
            <person name="Detter J.C."/>
            <person name="Han C."/>
            <person name="Tapia R."/>
            <person name="Kuske C.R."/>
            <person name="Schmutz J."/>
            <person name="Larimer F."/>
            <person name="Land M."/>
            <person name="Hauser L."/>
            <person name="Kyrpides N."/>
            <person name="Mikhailova N."/>
            <person name="Sung Y."/>
            <person name="Fletcher K.E."/>
            <person name="Ritalahti K.M."/>
            <person name="Loeffler F.E."/>
            <person name="Richardson P."/>
        </authorList>
    </citation>
    <scope>NUCLEOTIDE SEQUENCE [LARGE SCALE GENOMIC DNA]</scope>
    <source>
        <strain evidence="5">ATCC BAA-1151 / DSM 17278 / SZ</strain>
    </source>
</reference>
<evidence type="ECO:0000313" key="4">
    <source>
        <dbReference type="EMBL" id="ACD93853.1"/>
    </source>
</evidence>
<accession>B3E9I7</accession>
<keyword evidence="2" id="KW-1133">Transmembrane helix</keyword>
<feature type="domain" description="Restriction endonuclease type IV Mrr" evidence="3">
    <location>
        <begin position="102"/>
        <end position="213"/>
    </location>
</feature>
<dbReference type="EMBL" id="CP001089">
    <property type="protein sequence ID" value="ACD93853.1"/>
    <property type="molecule type" value="Genomic_DNA"/>
</dbReference>
<keyword evidence="4" id="KW-0255">Endonuclease</keyword>
<dbReference type="GO" id="GO:0003677">
    <property type="term" value="F:DNA binding"/>
    <property type="evidence" value="ECO:0007669"/>
    <property type="project" value="InterPro"/>
</dbReference>
<gene>
    <name evidence="4" type="ordered locus">Glov_0116</name>
</gene>
<feature type="region of interest" description="Disordered" evidence="1">
    <location>
        <begin position="228"/>
        <end position="262"/>
    </location>
</feature>
<feature type="transmembrane region" description="Helical" evidence="2">
    <location>
        <begin position="55"/>
        <end position="78"/>
    </location>
</feature>
<dbReference type="REBASE" id="18302">
    <property type="entry name" value="GloSZMrrP"/>
</dbReference>
<dbReference type="InterPro" id="IPR052906">
    <property type="entry name" value="Type_IV_Methyl-Rstrct_Enzyme"/>
</dbReference>
<dbReference type="Gene3D" id="3.40.1350.10">
    <property type="match status" value="1"/>
</dbReference>
<dbReference type="OrthoDB" id="5782056at2"/>
<dbReference type="eggNOG" id="COG1787">
    <property type="taxonomic scope" value="Bacteria"/>
</dbReference>
<keyword evidence="2" id="KW-0472">Membrane</keyword>
<dbReference type="Pfam" id="PF04471">
    <property type="entry name" value="Mrr_cat"/>
    <property type="match status" value="1"/>
</dbReference>
<protein>
    <submittedName>
        <fullName evidence="4">Restriction endonuclease</fullName>
    </submittedName>
</protein>
<sequence length="262" mass="28046">MPRQKTSPFEELVLATSRLPWWVGIVLALVSYAVLHQIAGRPLTSATVGEMVVKGMLASLAMLGQYILPFGFGLAALISGINALRQKRLYEKAAAAADATALNQMSWGDFERLVAEHFQRAGFQVSRAGGNGPDSGIDLVVRKNSEKHLVQCKQWKAYKVGVQPVREFYGVMAANGAAGGYFVTSGVYTDEAIKFAQGLNLELIDGPQLKSLIDRVRLSPAPSVSQQETKALAPACTAPATSRPGFRQITTGPGATGSLWPT</sequence>
<name>B3E9I7_TRIL1</name>
<keyword evidence="2" id="KW-0812">Transmembrane</keyword>
<evidence type="ECO:0000256" key="1">
    <source>
        <dbReference type="SAM" id="MobiDB-lite"/>
    </source>
</evidence>
<dbReference type="AlphaFoldDB" id="B3E9I7"/>
<dbReference type="RefSeq" id="WP_012468212.1">
    <property type="nucleotide sequence ID" value="NC_010814.1"/>
</dbReference>
<evidence type="ECO:0000259" key="3">
    <source>
        <dbReference type="Pfam" id="PF04471"/>
    </source>
</evidence>